<proteinExistence type="inferred from homology"/>
<dbReference type="PANTHER" id="PTHR11070">
    <property type="entry name" value="UVRD / RECB / PCRA DNA HELICASE FAMILY MEMBER"/>
    <property type="match status" value="1"/>
</dbReference>
<keyword evidence="4 12" id="KW-0347">Helicase</keyword>
<dbReference type="InterPro" id="IPR014017">
    <property type="entry name" value="DNA_helicase_UvrD-like_C"/>
</dbReference>
<evidence type="ECO:0000256" key="4">
    <source>
        <dbReference type="ARBA" id="ARBA00022806"/>
    </source>
</evidence>
<evidence type="ECO:0000256" key="11">
    <source>
        <dbReference type="ARBA" id="ARBA00048988"/>
    </source>
</evidence>
<dbReference type="AlphaFoldDB" id="A0A328XS16"/>
<evidence type="ECO:0000256" key="2">
    <source>
        <dbReference type="ARBA" id="ARBA00022741"/>
    </source>
</evidence>
<dbReference type="Proteomes" id="UP000249700">
    <property type="component" value="Unassembled WGS sequence"/>
</dbReference>
<evidence type="ECO:0000259" key="14">
    <source>
        <dbReference type="PROSITE" id="PS51217"/>
    </source>
</evidence>
<organism evidence="15 16">
    <name type="scientific">Onishia taeanensis</name>
    <dbReference type="NCBI Taxonomy" id="284577"/>
    <lineage>
        <taxon>Bacteria</taxon>
        <taxon>Pseudomonadati</taxon>
        <taxon>Pseudomonadota</taxon>
        <taxon>Gammaproteobacteria</taxon>
        <taxon>Oceanospirillales</taxon>
        <taxon>Halomonadaceae</taxon>
        <taxon>Onishia</taxon>
    </lineage>
</organism>
<evidence type="ECO:0000256" key="7">
    <source>
        <dbReference type="ARBA" id="ARBA00023235"/>
    </source>
</evidence>
<feature type="domain" description="UvrD-like helicase C-terminal" evidence="14">
    <location>
        <begin position="283"/>
        <end position="536"/>
    </location>
</feature>
<keyword evidence="6" id="KW-0238">DNA-binding</keyword>
<dbReference type="RefSeq" id="WP_112055540.1">
    <property type="nucleotide sequence ID" value="NZ_QLSX01000008.1"/>
</dbReference>
<evidence type="ECO:0000256" key="12">
    <source>
        <dbReference type="PROSITE-ProRule" id="PRU00560"/>
    </source>
</evidence>
<dbReference type="InterPro" id="IPR000212">
    <property type="entry name" value="DNA_helicase_UvrD/REP"/>
</dbReference>
<dbReference type="EMBL" id="QLSX01000008">
    <property type="protein sequence ID" value="RAR59796.1"/>
    <property type="molecule type" value="Genomic_DNA"/>
</dbReference>
<dbReference type="GO" id="GO:0000725">
    <property type="term" value="P:recombinational repair"/>
    <property type="evidence" value="ECO:0007669"/>
    <property type="project" value="TreeGrafter"/>
</dbReference>
<dbReference type="CDD" id="cd17932">
    <property type="entry name" value="DEXQc_UvrD"/>
    <property type="match status" value="1"/>
</dbReference>
<dbReference type="InterPro" id="IPR027417">
    <property type="entry name" value="P-loop_NTPase"/>
</dbReference>
<protein>
    <recommendedName>
        <fullName evidence="9">DNA 3'-5' helicase</fullName>
        <ecNumber evidence="9">5.6.2.4</ecNumber>
    </recommendedName>
    <alternativeName>
        <fullName evidence="10">DNA 3'-5' helicase II</fullName>
    </alternativeName>
</protein>
<keyword evidence="5 12" id="KW-0067">ATP-binding</keyword>
<dbReference type="SUPFAM" id="SSF52540">
    <property type="entry name" value="P-loop containing nucleoside triphosphate hydrolases"/>
    <property type="match status" value="1"/>
</dbReference>
<dbReference type="PANTHER" id="PTHR11070:SF2">
    <property type="entry name" value="ATP-DEPENDENT DNA HELICASE SRS2"/>
    <property type="match status" value="1"/>
</dbReference>
<dbReference type="Pfam" id="PF13361">
    <property type="entry name" value="UvrD_C"/>
    <property type="match status" value="2"/>
</dbReference>
<evidence type="ECO:0000256" key="6">
    <source>
        <dbReference type="ARBA" id="ARBA00023125"/>
    </source>
</evidence>
<keyword evidence="3 12" id="KW-0378">Hydrolase</keyword>
<dbReference type="OrthoDB" id="1100019at2"/>
<dbReference type="InterPro" id="IPR014016">
    <property type="entry name" value="UvrD-like_ATP-bd"/>
</dbReference>
<evidence type="ECO:0000256" key="10">
    <source>
        <dbReference type="ARBA" id="ARBA00034923"/>
    </source>
</evidence>
<comment type="catalytic activity">
    <reaction evidence="8">
        <text>Couples ATP hydrolysis with the unwinding of duplex DNA by translocating in the 3'-5' direction.</text>
        <dbReference type="EC" id="5.6.2.4"/>
    </reaction>
</comment>
<dbReference type="Pfam" id="PF00580">
    <property type="entry name" value="UvrD-helicase"/>
    <property type="match status" value="1"/>
</dbReference>
<reference evidence="15 16" key="1">
    <citation type="submission" date="2018-06" db="EMBL/GenBank/DDBJ databases">
        <title>Comparative analysis of microorganisms from saline springs in Andes Mountain Range, Colombia.</title>
        <authorList>
            <person name="Rubin E."/>
        </authorList>
    </citation>
    <scope>NUCLEOTIDE SEQUENCE [LARGE SCALE GENOMIC DNA]</scope>
    <source>
        <strain evidence="15 16">USBA-857</strain>
    </source>
</reference>
<evidence type="ECO:0000256" key="1">
    <source>
        <dbReference type="ARBA" id="ARBA00009922"/>
    </source>
</evidence>
<feature type="binding site" evidence="12">
    <location>
        <begin position="26"/>
        <end position="33"/>
    </location>
    <ligand>
        <name>ATP</name>
        <dbReference type="ChEBI" id="CHEBI:30616"/>
    </ligand>
</feature>
<comment type="similarity">
    <text evidence="1">Belongs to the helicase family. UvrD subfamily.</text>
</comment>
<feature type="domain" description="UvrD-like helicase ATP-binding" evidence="13">
    <location>
        <begin position="5"/>
        <end position="289"/>
    </location>
</feature>
<evidence type="ECO:0000256" key="3">
    <source>
        <dbReference type="ARBA" id="ARBA00022801"/>
    </source>
</evidence>
<dbReference type="GO" id="GO:0005524">
    <property type="term" value="F:ATP binding"/>
    <property type="evidence" value="ECO:0007669"/>
    <property type="project" value="UniProtKB-UniRule"/>
</dbReference>
<comment type="catalytic activity">
    <reaction evidence="11">
        <text>ATP + H2O = ADP + phosphate + H(+)</text>
        <dbReference type="Rhea" id="RHEA:13065"/>
        <dbReference type="ChEBI" id="CHEBI:15377"/>
        <dbReference type="ChEBI" id="CHEBI:15378"/>
        <dbReference type="ChEBI" id="CHEBI:30616"/>
        <dbReference type="ChEBI" id="CHEBI:43474"/>
        <dbReference type="ChEBI" id="CHEBI:456216"/>
        <dbReference type="EC" id="5.6.2.4"/>
    </reaction>
</comment>
<evidence type="ECO:0000256" key="8">
    <source>
        <dbReference type="ARBA" id="ARBA00034617"/>
    </source>
</evidence>
<comment type="caution">
    <text evidence="15">The sequence shown here is derived from an EMBL/GenBank/DDBJ whole genome shotgun (WGS) entry which is preliminary data.</text>
</comment>
<accession>A0A328XS16</accession>
<dbReference type="InterPro" id="IPR013986">
    <property type="entry name" value="DExx_box_DNA_helicase_dom_sf"/>
</dbReference>
<dbReference type="PROSITE" id="PS51217">
    <property type="entry name" value="UVRD_HELICASE_CTER"/>
    <property type="match status" value="1"/>
</dbReference>
<gene>
    <name evidence="15" type="ORF">BCL93_108146</name>
</gene>
<evidence type="ECO:0000256" key="5">
    <source>
        <dbReference type="ARBA" id="ARBA00022840"/>
    </source>
</evidence>
<evidence type="ECO:0000259" key="13">
    <source>
        <dbReference type="PROSITE" id="PS51198"/>
    </source>
</evidence>
<evidence type="ECO:0000313" key="15">
    <source>
        <dbReference type="EMBL" id="RAR59796.1"/>
    </source>
</evidence>
<keyword evidence="7" id="KW-0413">Isomerase</keyword>
<sequence>MKKTIELSEKQYSVVYAENGPLYVKASAGSGKTRVLTERLRHLLSKTKKKVLALTFTNKAGAEIKQRLNEIDDIESRAFIGTFHGFCQSILESHGNLLGFSGMPHIFEDNADRMELIEQAIEEIPTYALKYVEKNEKEKRDFKFKALSFISKVKRDLIDDEDFENHTDNQNLILLYKSYQGILRSQNALDFDDILLYAFKLLTDFPKLSSMYRRSFYAICVDEAQDLNNAQYQVLKVIADDGFDNIMLVGDPNQSIFHFNGSSAKYMNELFVDDYQPAIVELNENFRSSKRVLEAAQKIVPEAEHVENVVKEGIFELKCFNNEFDEASWIANKIHELIQLKKHEDIEGSITAERIAILARNKYLFKSLENELSNLTLDFYYKMTPGAVKFESSAMKVFDMALRVRLNPKDKLHKTKLSHALGTTNETLDAAEDIAVLTDRNDLKSAIDLAYNLNEEGKNLKQLIRAIKEDLELADEDEKAMLFNDLDELEKHWINYAKNSNSTSLLQFKNSMALGQTHPLAQHSGITLSTIHTMKGQEFDIVFVLGTDDETFPDYRAVRAGGIEIEQEKNNMYVAFTRSKRWLYVTWPSSRTMPWGDVRRRRVSRFLTDF</sequence>
<dbReference type="Gene3D" id="3.40.50.300">
    <property type="entry name" value="P-loop containing nucleotide triphosphate hydrolases"/>
    <property type="match status" value="2"/>
</dbReference>
<dbReference type="Gene3D" id="1.10.10.160">
    <property type="match status" value="1"/>
</dbReference>
<name>A0A328XS16_9GAMM</name>
<dbReference type="PROSITE" id="PS51198">
    <property type="entry name" value="UVRD_HELICASE_ATP_BIND"/>
    <property type="match status" value="1"/>
</dbReference>
<evidence type="ECO:0000313" key="16">
    <source>
        <dbReference type="Proteomes" id="UP000249700"/>
    </source>
</evidence>
<dbReference type="GO" id="GO:0043138">
    <property type="term" value="F:3'-5' DNA helicase activity"/>
    <property type="evidence" value="ECO:0007669"/>
    <property type="project" value="UniProtKB-EC"/>
</dbReference>
<dbReference type="EC" id="5.6.2.4" evidence="9"/>
<evidence type="ECO:0000256" key="9">
    <source>
        <dbReference type="ARBA" id="ARBA00034808"/>
    </source>
</evidence>
<dbReference type="GO" id="GO:0003677">
    <property type="term" value="F:DNA binding"/>
    <property type="evidence" value="ECO:0007669"/>
    <property type="project" value="UniProtKB-KW"/>
</dbReference>
<keyword evidence="2 12" id="KW-0547">Nucleotide-binding</keyword>
<dbReference type="Gene3D" id="1.10.486.10">
    <property type="entry name" value="PCRA, domain 4"/>
    <property type="match status" value="1"/>
</dbReference>
<dbReference type="GO" id="GO:0016887">
    <property type="term" value="F:ATP hydrolysis activity"/>
    <property type="evidence" value="ECO:0007669"/>
    <property type="project" value="RHEA"/>
</dbReference>